<evidence type="ECO:0000256" key="1">
    <source>
        <dbReference type="SAM" id="MobiDB-lite"/>
    </source>
</evidence>
<feature type="non-terminal residue" evidence="2">
    <location>
        <position position="1"/>
    </location>
</feature>
<name>A0A6J4NEY8_9ACTN</name>
<feature type="region of interest" description="Disordered" evidence="1">
    <location>
        <begin position="86"/>
        <end position="136"/>
    </location>
</feature>
<organism evidence="2">
    <name type="scientific">uncultured Nocardioides sp</name>
    <dbReference type="NCBI Taxonomy" id="198441"/>
    <lineage>
        <taxon>Bacteria</taxon>
        <taxon>Bacillati</taxon>
        <taxon>Actinomycetota</taxon>
        <taxon>Actinomycetes</taxon>
        <taxon>Propionibacteriales</taxon>
        <taxon>Nocardioidaceae</taxon>
        <taxon>Nocardioides</taxon>
        <taxon>environmental samples</taxon>
    </lineage>
</organism>
<dbReference type="AlphaFoldDB" id="A0A6J4NEY8"/>
<accession>A0A6J4NEY8</accession>
<reference evidence="2" key="1">
    <citation type="submission" date="2020-02" db="EMBL/GenBank/DDBJ databases">
        <authorList>
            <person name="Meier V. D."/>
        </authorList>
    </citation>
    <scope>NUCLEOTIDE SEQUENCE</scope>
    <source>
        <strain evidence="2">AVDCRST_MAG32</strain>
    </source>
</reference>
<sequence>ALRHPRPHPRRHDRCRPRRLLRRAALAVPRRRWRRQHRRRSHRLRRTRARVLRLGGPRRAEAWERGDGRQLGGSRGGRCCRLVGRPRRRRVGREHLGRGTGACRSRADRPHREPGPRSGGARSGRRRCPQAVPPGV</sequence>
<evidence type="ECO:0000313" key="2">
    <source>
        <dbReference type="EMBL" id="CAA9386395.1"/>
    </source>
</evidence>
<proteinExistence type="predicted"/>
<feature type="compositionally biased region" description="Basic and acidic residues" evidence="1">
    <location>
        <begin position="105"/>
        <end position="115"/>
    </location>
</feature>
<gene>
    <name evidence="2" type="ORF">AVDCRST_MAG32-2003</name>
</gene>
<dbReference type="EMBL" id="CADCUM010000084">
    <property type="protein sequence ID" value="CAA9386395.1"/>
    <property type="molecule type" value="Genomic_DNA"/>
</dbReference>
<feature type="non-terminal residue" evidence="2">
    <location>
        <position position="136"/>
    </location>
</feature>
<protein>
    <submittedName>
        <fullName evidence="2">Uncharacterized protein</fullName>
    </submittedName>
</protein>